<dbReference type="Gene3D" id="1.25.40.10">
    <property type="entry name" value="Tetratricopeptide repeat domain"/>
    <property type="match status" value="1"/>
</dbReference>
<evidence type="ECO:0000256" key="6">
    <source>
        <dbReference type="ARBA" id="ARBA00022803"/>
    </source>
</evidence>
<reference evidence="10" key="1">
    <citation type="journal article" date="2020" name="Stud. Mycol.">
        <title>101 Dothideomycetes genomes: a test case for predicting lifestyles and emergence of pathogens.</title>
        <authorList>
            <person name="Haridas S."/>
            <person name="Albert R."/>
            <person name="Binder M."/>
            <person name="Bloem J."/>
            <person name="Labutti K."/>
            <person name="Salamov A."/>
            <person name="Andreopoulos B."/>
            <person name="Baker S."/>
            <person name="Barry K."/>
            <person name="Bills G."/>
            <person name="Bluhm B."/>
            <person name="Cannon C."/>
            <person name="Castanera R."/>
            <person name="Culley D."/>
            <person name="Daum C."/>
            <person name="Ezra D."/>
            <person name="Gonzalez J."/>
            <person name="Henrissat B."/>
            <person name="Kuo A."/>
            <person name="Liang C."/>
            <person name="Lipzen A."/>
            <person name="Lutzoni F."/>
            <person name="Magnuson J."/>
            <person name="Mondo S."/>
            <person name="Nolan M."/>
            <person name="Ohm R."/>
            <person name="Pangilinan J."/>
            <person name="Park H.-J."/>
            <person name="Ramirez L."/>
            <person name="Alfaro M."/>
            <person name="Sun H."/>
            <person name="Tritt A."/>
            <person name="Yoshinaga Y."/>
            <person name="Zwiers L.-H."/>
            <person name="Turgeon B."/>
            <person name="Goodwin S."/>
            <person name="Spatafora J."/>
            <person name="Crous P."/>
            <person name="Grigoriev I."/>
        </authorList>
    </citation>
    <scope>NUCLEOTIDE SEQUENCE</scope>
    <source>
        <strain evidence="10">CBS 116005</strain>
    </source>
</reference>
<evidence type="ECO:0000256" key="2">
    <source>
        <dbReference type="ARBA" id="ARBA00008051"/>
    </source>
</evidence>
<protein>
    <recommendedName>
        <fullName evidence="9">PB1 domain-containing protein</fullName>
    </recommendedName>
</protein>
<dbReference type="GO" id="GO:0005737">
    <property type="term" value="C:cytoplasm"/>
    <property type="evidence" value="ECO:0007669"/>
    <property type="project" value="UniProtKB-SubCell"/>
</dbReference>
<keyword evidence="3" id="KW-0728">SH3 domain</keyword>
<evidence type="ECO:0000256" key="3">
    <source>
        <dbReference type="ARBA" id="ARBA00022443"/>
    </source>
</evidence>
<comment type="subcellular location">
    <subcellularLocation>
        <location evidence="1">Cytoplasm</location>
    </subcellularLocation>
</comment>
<evidence type="ECO:0000313" key="11">
    <source>
        <dbReference type="Proteomes" id="UP000799436"/>
    </source>
</evidence>
<dbReference type="InterPro" id="IPR051864">
    <property type="entry name" value="NCF2_NOXA1"/>
</dbReference>
<dbReference type="SUPFAM" id="SSF54277">
    <property type="entry name" value="CAD &amp; PB1 domains"/>
    <property type="match status" value="1"/>
</dbReference>
<dbReference type="PROSITE" id="PS50005">
    <property type="entry name" value="TPR"/>
    <property type="match status" value="1"/>
</dbReference>
<feature type="compositionally biased region" description="Basic and acidic residues" evidence="8">
    <location>
        <begin position="269"/>
        <end position="283"/>
    </location>
</feature>
<evidence type="ECO:0000256" key="7">
    <source>
        <dbReference type="PROSITE-ProRule" id="PRU00339"/>
    </source>
</evidence>
<evidence type="ECO:0000256" key="8">
    <source>
        <dbReference type="SAM" id="MobiDB-lite"/>
    </source>
</evidence>
<name>A0A6G1KX44_9PEZI</name>
<feature type="compositionally biased region" description="Polar residues" evidence="8">
    <location>
        <begin position="284"/>
        <end position="295"/>
    </location>
</feature>
<comment type="similarity">
    <text evidence="2">Belongs to the NCF2/NOXA1 family.</text>
</comment>
<dbReference type="InterPro" id="IPR011990">
    <property type="entry name" value="TPR-like_helical_dom_sf"/>
</dbReference>
<organism evidence="10 11">
    <name type="scientific">Teratosphaeria nubilosa</name>
    <dbReference type="NCBI Taxonomy" id="161662"/>
    <lineage>
        <taxon>Eukaryota</taxon>
        <taxon>Fungi</taxon>
        <taxon>Dikarya</taxon>
        <taxon>Ascomycota</taxon>
        <taxon>Pezizomycotina</taxon>
        <taxon>Dothideomycetes</taxon>
        <taxon>Dothideomycetidae</taxon>
        <taxon>Mycosphaerellales</taxon>
        <taxon>Teratosphaeriaceae</taxon>
        <taxon>Teratosphaeria</taxon>
    </lineage>
</organism>
<dbReference type="InterPro" id="IPR000270">
    <property type="entry name" value="PB1_dom"/>
</dbReference>
<feature type="compositionally biased region" description="Basic and acidic residues" evidence="8">
    <location>
        <begin position="353"/>
        <end position="368"/>
    </location>
</feature>
<dbReference type="SMART" id="SM00028">
    <property type="entry name" value="TPR"/>
    <property type="match status" value="2"/>
</dbReference>
<evidence type="ECO:0000259" key="9">
    <source>
        <dbReference type="PROSITE" id="PS51745"/>
    </source>
</evidence>
<dbReference type="Pfam" id="PF00515">
    <property type="entry name" value="TPR_1"/>
    <property type="match status" value="1"/>
</dbReference>
<dbReference type="InterPro" id="IPR053793">
    <property type="entry name" value="PB1-like"/>
</dbReference>
<dbReference type="PROSITE" id="PS51745">
    <property type="entry name" value="PB1"/>
    <property type="match status" value="1"/>
</dbReference>
<dbReference type="Proteomes" id="UP000799436">
    <property type="component" value="Unassembled WGS sequence"/>
</dbReference>
<feature type="region of interest" description="Disordered" evidence="8">
    <location>
        <begin position="235"/>
        <end position="299"/>
    </location>
</feature>
<evidence type="ECO:0000313" key="10">
    <source>
        <dbReference type="EMBL" id="KAF2764892.1"/>
    </source>
</evidence>
<keyword evidence="11" id="KW-1185">Reference proteome</keyword>
<dbReference type="AlphaFoldDB" id="A0A6G1KX44"/>
<evidence type="ECO:0000256" key="1">
    <source>
        <dbReference type="ARBA" id="ARBA00004496"/>
    </source>
</evidence>
<dbReference type="OrthoDB" id="9450131at2759"/>
<accession>A0A6G1KX44</accession>
<evidence type="ECO:0000256" key="5">
    <source>
        <dbReference type="ARBA" id="ARBA00022737"/>
    </source>
</evidence>
<keyword evidence="6 7" id="KW-0802">TPR repeat</keyword>
<dbReference type="EMBL" id="ML995906">
    <property type="protein sequence ID" value="KAF2764892.1"/>
    <property type="molecule type" value="Genomic_DNA"/>
</dbReference>
<sequence>MSLRAEIETWVAALAAYDSNEFDASLRCFSQIADTSKILFNLGVINATLGEHAQAVECYQRAVQLDQYLAVAYFQQGVSNFLMGDFEEALANFNDTLLYLRGNNNIDYTQLGLKFKLFSCEVLFNRGLCYIYLQQKDAGMHDLMFAAREKVVEDHEVIEEAIREQAEGYTVFSIPVGVVYRPSEAKVRNLKTKDYLGKARLVAAQDQQRQNLDSRRQAAMAALAVDDRPEEKLSYGALNLVRPDLKSRSRQQSEPPRHRDVFPPTPPPEPERSFSLQDKRKSSESLGSNTSSIQHSRPMAKPLRLELGAAAFEQKSQKQLPPQPEKTRPGTKRSESERPAVRRDCLEGTTWSEDSRRKQDKASSKDLPEVQVMEDPIEAYSQQAYQSQQATHRRTMSSAHKSQYLTITEEDEDEEVTSLSDEPLAFEIIPPKGHQRQKSQSKRAPEIRKIRVKVHAEDMRYVMTTPNVNFEALFEQIRQKFGLNGSFKLKMRDEEGDFVTMSDQDDLDMAISACKAAAAKERNDMGKMELFVQEF</sequence>
<gene>
    <name evidence="10" type="ORF">EJ03DRAFT_331427</name>
</gene>
<proteinExistence type="inferred from homology"/>
<dbReference type="SMART" id="SM00666">
    <property type="entry name" value="PB1"/>
    <property type="match status" value="1"/>
</dbReference>
<feature type="repeat" description="TPR" evidence="7">
    <location>
        <begin position="36"/>
        <end position="69"/>
    </location>
</feature>
<dbReference type="SUPFAM" id="SSF48452">
    <property type="entry name" value="TPR-like"/>
    <property type="match status" value="1"/>
</dbReference>
<feature type="region of interest" description="Disordered" evidence="8">
    <location>
        <begin position="313"/>
        <end position="371"/>
    </location>
</feature>
<dbReference type="FunFam" id="1.25.40.10:FF:000017">
    <property type="entry name" value="NADPH oxidase regulator NoxR"/>
    <property type="match status" value="1"/>
</dbReference>
<keyword evidence="4" id="KW-0963">Cytoplasm</keyword>
<evidence type="ECO:0000256" key="4">
    <source>
        <dbReference type="ARBA" id="ARBA00022490"/>
    </source>
</evidence>
<feature type="domain" description="PB1" evidence="9">
    <location>
        <begin position="449"/>
        <end position="535"/>
    </location>
</feature>
<dbReference type="Gene3D" id="3.10.20.90">
    <property type="entry name" value="Phosphatidylinositol 3-kinase Catalytic Subunit, Chain A, domain 1"/>
    <property type="match status" value="1"/>
</dbReference>
<keyword evidence="5" id="KW-0677">Repeat</keyword>
<dbReference type="PANTHER" id="PTHR15175">
    <property type="entry name" value="NEUTROPHIL CYTOSOLIC FACTOR 2, NEUTROPHIL NADPH OXIDASE FACTOR 2"/>
    <property type="match status" value="1"/>
</dbReference>
<dbReference type="Pfam" id="PF00564">
    <property type="entry name" value="PB1"/>
    <property type="match status" value="1"/>
</dbReference>
<dbReference type="PANTHER" id="PTHR15175:SF0">
    <property type="entry name" value="SH3 DOMAIN-CONTAINING PROTEIN C23A1.17"/>
    <property type="match status" value="1"/>
</dbReference>
<feature type="compositionally biased region" description="Basic and acidic residues" evidence="8">
    <location>
        <begin position="325"/>
        <end position="346"/>
    </location>
</feature>
<dbReference type="InterPro" id="IPR019734">
    <property type="entry name" value="TPR_rpt"/>
</dbReference>